<dbReference type="InterPro" id="IPR014241">
    <property type="entry name" value="Cyt_c_oxidase_su1_bac"/>
</dbReference>
<dbReference type="PROSITE" id="PS50855">
    <property type="entry name" value="COX1"/>
    <property type="match status" value="1"/>
</dbReference>
<accession>A0A1T4VFT1</accession>
<evidence type="ECO:0000256" key="2">
    <source>
        <dbReference type="ARBA" id="ARBA00004673"/>
    </source>
</evidence>
<dbReference type="RefSeq" id="WP_078683535.1">
    <property type="nucleotide sequence ID" value="NZ_FUYA01000001.1"/>
</dbReference>
<dbReference type="GO" id="GO:0004129">
    <property type="term" value="F:cytochrome-c oxidase activity"/>
    <property type="evidence" value="ECO:0007669"/>
    <property type="project" value="UniProtKB-EC"/>
</dbReference>
<evidence type="ECO:0000256" key="5">
    <source>
        <dbReference type="ARBA" id="ARBA00022660"/>
    </source>
</evidence>
<evidence type="ECO:0000259" key="17">
    <source>
        <dbReference type="PROSITE" id="PS50855"/>
    </source>
</evidence>
<evidence type="ECO:0000256" key="11">
    <source>
        <dbReference type="ARBA" id="ARBA00023004"/>
    </source>
</evidence>
<comment type="subcellular location">
    <subcellularLocation>
        <location evidence="16">Cell membrane</location>
        <topology evidence="16">Multi-pass membrane protein</topology>
    </subcellularLocation>
    <subcellularLocation>
        <location evidence="1">Membrane</location>
        <topology evidence="1">Multi-pass membrane protein</topology>
    </subcellularLocation>
</comment>
<comment type="similarity">
    <text evidence="15">Belongs to the heme-copper respiratory oxidase family.</text>
</comment>
<comment type="pathway">
    <text evidence="2 16">Energy metabolism; oxidative phosphorylation.</text>
</comment>
<keyword evidence="12 16" id="KW-0186">Copper</keyword>
<evidence type="ECO:0000256" key="4">
    <source>
        <dbReference type="ARBA" id="ARBA00022617"/>
    </source>
</evidence>
<protein>
    <recommendedName>
        <fullName evidence="16">Cytochrome c oxidase subunit 1</fullName>
        <ecNumber evidence="16">7.1.1.9</ecNumber>
    </recommendedName>
</protein>
<evidence type="ECO:0000256" key="10">
    <source>
        <dbReference type="ARBA" id="ARBA00022989"/>
    </source>
</evidence>
<evidence type="ECO:0000256" key="1">
    <source>
        <dbReference type="ARBA" id="ARBA00004141"/>
    </source>
</evidence>
<comment type="catalytic activity">
    <reaction evidence="14 16">
        <text>4 Fe(II)-[cytochrome c] + O2 + 8 H(+)(in) = 4 Fe(III)-[cytochrome c] + 2 H2O + 4 H(+)(out)</text>
        <dbReference type="Rhea" id="RHEA:11436"/>
        <dbReference type="Rhea" id="RHEA-COMP:10350"/>
        <dbReference type="Rhea" id="RHEA-COMP:14399"/>
        <dbReference type="ChEBI" id="CHEBI:15377"/>
        <dbReference type="ChEBI" id="CHEBI:15378"/>
        <dbReference type="ChEBI" id="CHEBI:15379"/>
        <dbReference type="ChEBI" id="CHEBI:29033"/>
        <dbReference type="ChEBI" id="CHEBI:29034"/>
        <dbReference type="EC" id="7.1.1.9"/>
    </reaction>
</comment>
<evidence type="ECO:0000256" key="7">
    <source>
        <dbReference type="ARBA" id="ARBA00022723"/>
    </source>
</evidence>
<keyword evidence="16" id="KW-1003">Cell membrane</keyword>
<dbReference type="NCBIfam" id="TIGR02891">
    <property type="entry name" value="CtaD_CoxA"/>
    <property type="match status" value="1"/>
</dbReference>
<feature type="transmembrane region" description="Helical" evidence="16">
    <location>
        <begin position="29"/>
        <end position="49"/>
    </location>
</feature>
<dbReference type="EMBL" id="FUYA01000001">
    <property type="protein sequence ID" value="SKA63773.1"/>
    <property type="molecule type" value="Genomic_DNA"/>
</dbReference>
<keyword evidence="8" id="KW-1278">Translocase</keyword>
<dbReference type="Proteomes" id="UP000189733">
    <property type="component" value="Unassembled WGS sequence"/>
</dbReference>
<evidence type="ECO:0000256" key="3">
    <source>
        <dbReference type="ARBA" id="ARBA00022448"/>
    </source>
</evidence>
<dbReference type="GO" id="GO:0005886">
    <property type="term" value="C:plasma membrane"/>
    <property type="evidence" value="ECO:0007669"/>
    <property type="project" value="UniProtKB-SubCell"/>
</dbReference>
<dbReference type="GO" id="GO:0020037">
    <property type="term" value="F:heme binding"/>
    <property type="evidence" value="ECO:0007669"/>
    <property type="project" value="InterPro"/>
</dbReference>
<keyword evidence="13 16" id="KW-0472">Membrane</keyword>
<proteinExistence type="inferred from homology"/>
<organism evidence="18 19">
    <name type="scientific">Desulfobaculum bizertense DSM 18034</name>
    <dbReference type="NCBI Taxonomy" id="1121442"/>
    <lineage>
        <taxon>Bacteria</taxon>
        <taxon>Pseudomonadati</taxon>
        <taxon>Thermodesulfobacteriota</taxon>
        <taxon>Desulfovibrionia</taxon>
        <taxon>Desulfovibrionales</taxon>
        <taxon>Desulfovibrionaceae</taxon>
        <taxon>Desulfobaculum</taxon>
    </lineage>
</organism>
<keyword evidence="9 15" id="KW-0249">Electron transport</keyword>
<keyword evidence="4 15" id="KW-0349">Heme</keyword>
<feature type="transmembrane region" description="Helical" evidence="16">
    <location>
        <begin position="345"/>
        <end position="366"/>
    </location>
</feature>
<dbReference type="EC" id="7.1.1.9" evidence="16"/>
<evidence type="ECO:0000256" key="9">
    <source>
        <dbReference type="ARBA" id="ARBA00022982"/>
    </source>
</evidence>
<keyword evidence="3 15" id="KW-0813">Transport</keyword>
<keyword evidence="5 15" id="KW-0679">Respiratory chain</keyword>
<dbReference type="Gene3D" id="1.20.210.10">
    <property type="entry name" value="Cytochrome c oxidase-like, subunit I domain"/>
    <property type="match status" value="1"/>
</dbReference>
<sequence>MSESFTARVPGQSLLRSWLLTTDHKRIGVMYLWGVLIMFVLGLCIGLLMRLELIAPGATLMDAQTYNAMFTVHGVVMIFLVIIPSIPASFGNIMLPLHIGAEDVAFPRVNCLSWWMYMIGGLMALGSLFTGGGAPDTGWTFYVPFSTKTGTNVGLAVSAAFVLGFSSILTGLNFIVTVHRLRAPKMTWGKLPLFVWSLYSTAWIQVLATPILGITLLLIVAERVLGLGIFDPARGGDPILYQHLFWIYSHPAVYIMILPAMGTISEIIPVFSRKRIFGYTMLALTSLLIAFVGSLVWAHHMFTSGMSDTAVLVFSFLTFVVAIPSAIKVFNWVTTLYKGSIRLETPMIFALGFIVLFLVGGLTGLVLGAAGTDIHVHDTYFVVGHFHYIIFGGTMLSLFAGLHYWFPKLCGRRYNSKWANVSTVLLVLGINILYMPMLVLGMKGMPRRYYDYLPQYTTLHVIVTVGSWVVAAAVFLMLGNLLVGMLRGRKAGANPWGAGTLEWTLPSPLPRHNFETPPDSVRWPYDYTEVTPDDAP</sequence>
<dbReference type="PANTHER" id="PTHR10422:SF18">
    <property type="entry name" value="CYTOCHROME C OXIDASE SUBUNIT 1"/>
    <property type="match status" value="1"/>
</dbReference>
<feature type="transmembrane region" description="Helical" evidence="16">
    <location>
        <begin position="69"/>
        <end position="93"/>
    </location>
</feature>
<feature type="transmembrane region" description="Helical" evidence="16">
    <location>
        <begin position="114"/>
        <end position="134"/>
    </location>
</feature>
<dbReference type="Pfam" id="PF00115">
    <property type="entry name" value="COX1"/>
    <property type="match status" value="1"/>
</dbReference>
<name>A0A1T4VFT1_9BACT</name>
<evidence type="ECO:0000256" key="13">
    <source>
        <dbReference type="ARBA" id="ARBA00023136"/>
    </source>
</evidence>
<keyword evidence="11 16" id="KW-0408">Iron</keyword>
<dbReference type="InterPro" id="IPR023615">
    <property type="entry name" value="Cyt_c_Oxase_su1_BS"/>
</dbReference>
<feature type="transmembrane region" description="Helical" evidence="16">
    <location>
        <begin position="418"/>
        <end position="439"/>
    </location>
</feature>
<dbReference type="OrthoDB" id="9803294at2"/>
<feature type="transmembrane region" description="Helical" evidence="16">
    <location>
        <begin position="240"/>
        <end position="264"/>
    </location>
</feature>
<feature type="domain" description="Cytochrome oxidase subunit I profile" evidence="17">
    <location>
        <begin position="18"/>
        <end position="521"/>
    </location>
</feature>
<feature type="transmembrane region" description="Helical" evidence="16">
    <location>
        <begin position="459"/>
        <end position="483"/>
    </location>
</feature>
<dbReference type="InterPro" id="IPR023616">
    <property type="entry name" value="Cyt_c_oxase-like_su1_dom"/>
</dbReference>
<dbReference type="GO" id="GO:0046872">
    <property type="term" value="F:metal ion binding"/>
    <property type="evidence" value="ECO:0007669"/>
    <property type="project" value="UniProtKB-KW"/>
</dbReference>
<feature type="transmembrane region" description="Helical" evidence="16">
    <location>
        <begin position="154"/>
        <end position="176"/>
    </location>
</feature>
<evidence type="ECO:0000256" key="15">
    <source>
        <dbReference type="RuleBase" id="RU000370"/>
    </source>
</evidence>
<gene>
    <name evidence="18" type="ORF">SAMN02745702_00211</name>
</gene>
<evidence type="ECO:0000313" key="19">
    <source>
        <dbReference type="Proteomes" id="UP000189733"/>
    </source>
</evidence>
<evidence type="ECO:0000256" key="14">
    <source>
        <dbReference type="ARBA" id="ARBA00047816"/>
    </source>
</evidence>
<feature type="transmembrane region" description="Helical" evidence="16">
    <location>
        <begin position="276"/>
        <end position="298"/>
    </location>
</feature>
<dbReference type="STRING" id="1121442.SAMN02745702_00211"/>
<evidence type="ECO:0000256" key="12">
    <source>
        <dbReference type="ARBA" id="ARBA00023008"/>
    </source>
</evidence>
<feature type="transmembrane region" description="Helical" evidence="16">
    <location>
        <begin position="386"/>
        <end position="406"/>
    </location>
</feature>
<keyword evidence="7 16" id="KW-0479">Metal-binding</keyword>
<evidence type="ECO:0000256" key="6">
    <source>
        <dbReference type="ARBA" id="ARBA00022692"/>
    </source>
</evidence>
<dbReference type="PANTHER" id="PTHR10422">
    <property type="entry name" value="CYTOCHROME C OXIDASE SUBUNIT 1"/>
    <property type="match status" value="1"/>
</dbReference>
<dbReference type="SUPFAM" id="SSF81442">
    <property type="entry name" value="Cytochrome c oxidase subunit I-like"/>
    <property type="match status" value="1"/>
</dbReference>
<evidence type="ECO:0000256" key="16">
    <source>
        <dbReference type="RuleBase" id="RU363061"/>
    </source>
</evidence>
<keyword evidence="6 15" id="KW-0812">Transmembrane</keyword>
<evidence type="ECO:0000256" key="8">
    <source>
        <dbReference type="ARBA" id="ARBA00022967"/>
    </source>
</evidence>
<dbReference type="GO" id="GO:0022904">
    <property type="term" value="P:respiratory electron transport chain"/>
    <property type="evidence" value="ECO:0007669"/>
    <property type="project" value="TreeGrafter"/>
</dbReference>
<dbReference type="InterPro" id="IPR000883">
    <property type="entry name" value="Cyt_C_Oxase_1"/>
</dbReference>
<dbReference type="GO" id="GO:0006119">
    <property type="term" value="P:oxidative phosphorylation"/>
    <property type="evidence" value="ECO:0007669"/>
    <property type="project" value="UniProtKB-UniPathway"/>
</dbReference>
<evidence type="ECO:0000313" key="18">
    <source>
        <dbReference type="EMBL" id="SKA63773.1"/>
    </source>
</evidence>
<dbReference type="InterPro" id="IPR036927">
    <property type="entry name" value="Cyt_c_oxase-like_su1_sf"/>
</dbReference>
<feature type="transmembrane region" description="Helical" evidence="16">
    <location>
        <begin position="196"/>
        <end position="220"/>
    </location>
</feature>
<dbReference type="AlphaFoldDB" id="A0A1T4VFT1"/>
<comment type="function">
    <text evidence="16">Cytochrome c oxidase is the component of the respiratory chain that catalyzes the reduction of oxygen to water. Subunits 1-3 form the functional core of the enzyme complex. CO I is the catalytic subunit of the enzyme. Electrons originating in cytochrome c are transferred via the copper A center of subunit 2 and heme A of subunit 1 to the bimetallic center formed by heme A3 and copper B.</text>
</comment>
<dbReference type="PROSITE" id="PS00077">
    <property type="entry name" value="COX1_CUB"/>
    <property type="match status" value="1"/>
</dbReference>
<feature type="transmembrane region" description="Helical" evidence="16">
    <location>
        <begin position="310"/>
        <end position="333"/>
    </location>
</feature>
<keyword evidence="19" id="KW-1185">Reference proteome</keyword>
<keyword evidence="10 16" id="KW-1133">Transmembrane helix</keyword>
<dbReference type="PRINTS" id="PR01165">
    <property type="entry name" value="CYCOXIDASEI"/>
</dbReference>
<dbReference type="GO" id="GO:0015990">
    <property type="term" value="P:electron transport coupled proton transport"/>
    <property type="evidence" value="ECO:0007669"/>
    <property type="project" value="InterPro"/>
</dbReference>
<dbReference type="UniPathway" id="UPA00705"/>
<reference evidence="18 19" key="1">
    <citation type="submission" date="2017-02" db="EMBL/GenBank/DDBJ databases">
        <authorList>
            <person name="Peterson S.W."/>
        </authorList>
    </citation>
    <scope>NUCLEOTIDE SEQUENCE [LARGE SCALE GENOMIC DNA]</scope>
    <source>
        <strain evidence="18 19">DSM 18034</strain>
    </source>
</reference>